<sequence length="238" mass="26276">MIDTNTRVYHLENVSRLYEMGEVEVRALDRVDLDVFKGEFTVVLGPSGSGKSTLLNLLGGLDRPTHGRVLFYDQDLNELSDNELAKFRRDKVGFVFQFFNLVPTLTALENVELAAAIAGLKGDAKKYLDLVGLGPRADSFPSRLSGGEQQRVAIARALVKEPEIILCDEPTGALDYETGIVVLRVLADINRQVGHNVMVITHNAAIAAMADRVVFLRSGRIDRVEVNSSPVEPEEVKW</sequence>
<keyword evidence="3" id="KW-0067">ATP-binding</keyword>
<dbReference type="HOGENOM" id="CLU_000604_1_22_9"/>
<dbReference type="EMBL" id="CP002048">
    <property type="protein sequence ID" value="ADI02290.1"/>
    <property type="molecule type" value="Genomic_DNA"/>
</dbReference>
<dbReference type="CDD" id="cd03255">
    <property type="entry name" value="ABC_MJ0796_LolCDE_FtsE"/>
    <property type="match status" value="1"/>
</dbReference>
<feature type="domain" description="ABC transporter" evidence="4">
    <location>
        <begin position="9"/>
        <end position="238"/>
    </location>
</feature>
<dbReference type="SMART" id="SM00382">
    <property type="entry name" value="AAA"/>
    <property type="match status" value="1"/>
</dbReference>
<dbReference type="InterPro" id="IPR017871">
    <property type="entry name" value="ABC_transporter-like_CS"/>
</dbReference>
<keyword evidence="2" id="KW-0547">Nucleotide-binding</keyword>
<evidence type="ECO:0000256" key="1">
    <source>
        <dbReference type="ARBA" id="ARBA00022448"/>
    </source>
</evidence>
<dbReference type="KEGG" id="slp:Slip_1527"/>
<dbReference type="GO" id="GO:0098796">
    <property type="term" value="C:membrane protein complex"/>
    <property type="evidence" value="ECO:0007669"/>
    <property type="project" value="UniProtKB-ARBA"/>
</dbReference>
<evidence type="ECO:0000256" key="3">
    <source>
        <dbReference type="ARBA" id="ARBA00022840"/>
    </source>
</evidence>
<organism evidence="5 6">
    <name type="scientific">Syntrophothermus lipocalidus (strain DSM 12680 / TGB-C1)</name>
    <dbReference type="NCBI Taxonomy" id="643648"/>
    <lineage>
        <taxon>Bacteria</taxon>
        <taxon>Bacillati</taxon>
        <taxon>Bacillota</taxon>
        <taxon>Clostridia</taxon>
        <taxon>Eubacteriales</taxon>
        <taxon>Syntrophomonadaceae</taxon>
        <taxon>Syntrophothermus</taxon>
    </lineage>
</organism>
<dbReference type="InterPro" id="IPR003593">
    <property type="entry name" value="AAA+_ATPase"/>
</dbReference>
<dbReference type="SUPFAM" id="SSF52540">
    <property type="entry name" value="P-loop containing nucleoside triphosphate hydrolases"/>
    <property type="match status" value="1"/>
</dbReference>
<keyword evidence="6" id="KW-1185">Reference proteome</keyword>
<dbReference type="eggNOG" id="COG1136">
    <property type="taxonomic scope" value="Bacteria"/>
</dbReference>
<dbReference type="PANTHER" id="PTHR24220:SF686">
    <property type="entry name" value="BLL7988 PROTEIN"/>
    <property type="match status" value="1"/>
</dbReference>
<dbReference type="GO" id="GO:0005524">
    <property type="term" value="F:ATP binding"/>
    <property type="evidence" value="ECO:0007669"/>
    <property type="project" value="UniProtKB-KW"/>
</dbReference>
<protein>
    <submittedName>
        <fullName evidence="5">ABC transporter related protein</fullName>
    </submittedName>
</protein>
<dbReference type="InterPro" id="IPR017911">
    <property type="entry name" value="MacB-like_ATP-bd"/>
</dbReference>
<proteinExistence type="predicted"/>
<dbReference type="InterPro" id="IPR027417">
    <property type="entry name" value="P-loop_NTPase"/>
</dbReference>
<dbReference type="RefSeq" id="WP_013175692.1">
    <property type="nucleotide sequence ID" value="NC_014220.1"/>
</dbReference>
<evidence type="ECO:0000256" key="2">
    <source>
        <dbReference type="ARBA" id="ARBA00022741"/>
    </source>
</evidence>
<dbReference type="InterPro" id="IPR015854">
    <property type="entry name" value="ABC_transpr_LolD-like"/>
</dbReference>
<dbReference type="GO" id="GO:0016887">
    <property type="term" value="F:ATP hydrolysis activity"/>
    <property type="evidence" value="ECO:0007669"/>
    <property type="project" value="InterPro"/>
</dbReference>
<dbReference type="Proteomes" id="UP000000378">
    <property type="component" value="Chromosome"/>
</dbReference>
<dbReference type="PROSITE" id="PS50893">
    <property type="entry name" value="ABC_TRANSPORTER_2"/>
    <property type="match status" value="1"/>
</dbReference>
<dbReference type="PANTHER" id="PTHR24220">
    <property type="entry name" value="IMPORT ATP-BINDING PROTEIN"/>
    <property type="match status" value="1"/>
</dbReference>
<reference evidence="5 6" key="2">
    <citation type="journal article" date="2010" name="Stand. Genomic Sci.">
        <title>Complete genome sequence of Syntrophothermus lipocalidus type strain (TGB-C1).</title>
        <authorList>
            <person name="Djao O.D."/>
            <person name="Zhang X."/>
            <person name="Lucas S."/>
            <person name="Lapidus A."/>
            <person name="Del Rio T.G."/>
            <person name="Nolan M."/>
            <person name="Tice H."/>
            <person name="Cheng J.F."/>
            <person name="Han C."/>
            <person name="Tapia R."/>
            <person name="Goodwin L."/>
            <person name="Pitluck S."/>
            <person name="Liolios K."/>
            <person name="Ivanova N."/>
            <person name="Mavromatis K."/>
            <person name="Mikhailova N."/>
            <person name="Ovchinnikova G."/>
            <person name="Pati A."/>
            <person name="Brambilla E."/>
            <person name="Chen A."/>
            <person name="Palaniappan K."/>
            <person name="Land M."/>
            <person name="Hauser L."/>
            <person name="Chang Y.J."/>
            <person name="Jeffries C.D."/>
            <person name="Rohde M."/>
            <person name="Sikorski J."/>
            <person name="Spring S."/>
            <person name="Goker M."/>
            <person name="Detter J.C."/>
            <person name="Woyke T."/>
            <person name="Bristow J."/>
            <person name="Eisen J.A."/>
            <person name="Markowitz V."/>
            <person name="Hugenholtz P."/>
            <person name="Kyrpides N.C."/>
            <person name="Klenk H.P."/>
        </authorList>
    </citation>
    <scope>NUCLEOTIDE SEQUENCE [LARGE SCALE GENOMIC DNA]</scope>
    <source>
        <strain evidence="6">DSM 12680 / TGB-C1</strain>
    </source>
</reference>
<evidence type="ECO:0000313" key="5">
    <source>
        <dbReference type="EMBL" id="ADI02290.1"/>
    </source>
</evidence>
<dbReference type="GO" id="GO:0005886">
    <property type="term" value="C:plasma membrane"/>
    <property type="evidence" value="ECO:0007669"/>
    <property type="project" value="TreeGrafter"/>
</dbReference>
<accession>D7CNK5</accession>
<dbReference type="AlphaFoldDB" id="D7CNK5"/>
<dbReference type="FunFam" id="3.40.50.300:FF:000032">
    <property type="entry name" value="Export ABC transporter ATP-binding protein"/>
    <property type="match status" value="1"/>
</dbReference>
<dbReference type="Gene3D" id="3.40.50.300">
    <property type="entry name" value="P-loop containing nucleotide triphosphate hydrolases"/>
    <property type="match status" value="1"/>
</dbReference>
<dbReference type="InterPro" id="IPR003439">
    <property type="entry name" value="ABC_transporter-like_ATP-bd"/>
</dbReference>
<dbReference type="GO" id="GO:0022857">
    <property type="term" value="F:transmembrane transporter activity"/>
    <property type="evidence" value="ECO:0007669"/>
    <property type="project" value="TreeGrafter"/>
</dbReference>
<evidence type="ECO:0000259" key="4">
    <source>
        <dbReference type="PROSITE" id="PS50893"/>
    </source>
</evidence>
<keyword evidence="1" id="KW-0813">Transport</keyword>
<reference evidence="6" key="1">
    <citation type="journal article" date="2010" name="Stand. Genomic Sci.">
        <title>Complete genome sequence of Syntrophothermus lipocalidus type strain (TGB-C1T).</title>
        <authorList>
            <consortium name="US DOE Joint Genome Institute (JGI-PGF)"/>
            <person name="Djao O."/>
            <person name="Zhang X."/>
            <person name="Lucas S."/>
            <person name="Lapidus A."/>
            <person name="Glavina Del Rio T."/>
            <person name="Nolan M."/>
            <person name="Tice H."/>
            <person name="Cheng J."/>
            <person name="Han C."/>
            <person name="Tapia R."/>
            <person name="Goodwin L."/>
            <person name="Pitluck S."/>
            <person name="Liolios K."/>
            <person name="Ivanova N."/>
            <person name="Mavromatis K."/>
            <person name="Mikhailova N."/>
            <person name="Ovchinnikova G."/>
            <person name="Pati A."/>
            <person name="Brambilla E."/>
            <person name="Chen A."/>
            <person name="Palaniappan K."/>
            <person name="Land M."/>
            <person name="Hauser L."/>
            <person name="Chang Y."/>
            <person name="Jeffries C."/>
            <person name="Rohde M."/>
            <person name="Sikorski J."/>
            <person name="Spring S."/>
            <person name="Goker M."/>
            <person name="Detter J."/>
            <person name="Woyke T."/>
            <person name="Bristow J."/>
            <person name="Eisen J."/>
            <person name="Markowitz V."/>
            <person name="Hugenholtz P."/>
            <person name="Kyrpides N."/>
            <person name="Klenk H."/>
        </authorList>
    </citation>
    <scope>NUCLEOTIDE SEQUENCE [LARGE SCALE GENOMIC DNA]</scope>
    <source>
        <strain evidence="6">DSM 12680 / TGB-C1</strain>
    </source>
</reference>
<dbReference type="Pfam" id="PF00005">
    <property type="entry name" value="ABC_tran"/>
    <property type="match status" value="1"/>
</dbReference>
<dbReference type="PROSITE" id="PS00211">
    <property type="entry name" value="ABC_TRANSPORTER_1"/>
    <property type="match status" value="1"/>
</dbReference>
<name>D7CNK5_SYNLT</name>
<gene>
    <name evidence="5" type="ordered locus">Slip_1527</name>
</gene>
<evidence type="ECO:0000313" key="6">
    <source>
        <dbReference type="Proteomes" id="UP000000378"/>
    </source>
</evidence>
<dbReference type="STRING" id="643648.Slip_1527"/>